<feature type="transmembrane region" description="Helical" evidence="1">
    <location>
        <begin position="109"/>
        <end position="128"/>
    </location>
</feature>
<dbReference type="EMBL" id="UHIC01000001">
    <property type="protein sequence ID" value="SUO97281.1"/>
    <property type="molecule type" value="Genomic_DNA"/>
</dbReference>
<proteinExistence type="predicted"/>
<dbReference type="RefSeq" id="WP_211268080.1">
    <property type="nucleotide sequence ID" value="NZ_LWHB01000062.1"/>
</dbReference>
<gene>
    <name evidence="2" type="ORF">NCTC13337_02336</name>
</gene>
<feature type="transmembrane region" description="Helical" evidence="1">
    <location>
        <begin position="48"/>
        <end position="72"/>
    </location>
</feature>
<organism evidence="2 3">
    <name type="scientific">Suttonella ornithocola</name>
    <dbReference type="NCBI Taxonomy" id="279832"/>
    <lineage>
        <taxon>Bacteria</taxon>
        <taxon>Pseudomonadati</taxon>
        <taxon>Pseudomonadota</taxon>
        <taxon>Gammaproteobacteria</taxon>
        <taxon>Cardiobacteriales</taxon>
        <taxon>Cardiobacteriaceae</taxon>
        <taxon>Suttonella</taxon>
    </lineage>
</organism>
<keyword evidence="3" id="KW-1185">Reference proteome</keyword>
<dbReference type="PANTHER" id="PTHR37308:SF1">
    <property type="entry name" value="POLYPRENYL-PHOSPHATE TRANSPORTER"/>
    <property type="match status" value="1"/>
</dbReference>
<feature type="transmembrane region" description="Helical" evidence="1">
    <location>
        <begin position="84"/>
        <end position="102"/>
    </location>
</feature>
<accession>A0A380N034</accession>
<reference evidence="2 3" key="1">
    <citation type="submission" date="2018-06" db="EMBL/GenBank/DDBJ databases">
        <authorList>
            <consortium name="Pathogen Informatics"/>
            <person name="Doyle S."/>
        </authorList>
    </citation>
    <scope>NUCLEOTIDE SEQUENCE [LARGE SCALE GENOMIC DNA]</scope>
    <source>
        <strain evidence="2 3">NCTC13337</strain>
    </source>
</reference>
<feature type="transmembrane region" description="Helical" evidence="1">
    <location>
        <begin position="181"/>
        <end position="206"/>
    </location>
</feature>
<evidence type="ECO:0000313" key="2">
    <source>
        <dbReference type="EMBL" id="SUO97281.1"/>
    </source>
</evidence>
<dbReference type="InterPro" id="IPR007163">
    <property type="entry name" value="VCA0040-like"/>
</dbReference>
<evidence type="ECO:0000313" key="3">
    <source>
        <dbReference type="Proteomes" id="UP000254601"/>
    </source>
</evidence>
<dbReference type="Proteomes" id="UP000254601">
    <property type="component" value="Unassembled WGS sequence"/>
</dbReference>
<protein>
    <submittedName>
        <fullName evidence="2">Domain of uncharacterized function (DUF368)</fullName>
    </submittedName>
</protein>
<keyword evidence="1" id="KW-0812">Transmembrane</keyword>
<dbReference type="Pfam" id="PF04018">
    <property type="entry name" value="VCA0040-like"/>
    <property type="match status" value="1"/>
</dbReference>
<feature type="transmembrane region" description="Helical" evidence="1">
    <location>
        <begin position="212"/>
        <end position="230"/>
    </location>
</feature>
<feature type="transmembrane region" description="Helical" evidence="1">
    <location>
        <begin position="140"/>
        <end position="169"/>
    </location>
</feature>
<dbReference type="PANTHER" id="PTHR37308">
    <property type="entry name" value="INTEGRAL MEMBRANE PROTEIN"/>
    <property type="match status" value="1"/>
</dbReference>
<feature type="transmembrane region" description="Helical" evidence="1">
    <location>
        <begin position="6"/>
        <end position="27"/>
    </location>
</feature>
<feature type="transmembrane region" description="Helical" evidence="1">
    <location>
        <begin position="251"/>
        <end position="269"/>
    </location>
</feature>
<name>A0A380N034_9GAMM</name>
<keyword evidence="1" id="KW-1133">Transmembrane helix</keyword>
<keyword evidence="1" id="KW-0472">Membrane</keyword>
<evidence type="ECO:0000256" key="1">
    <source>
        <dbReference type="SAM" id="Phobius"/>
    </source>
</evidence>
<dbReference type="AlphaFoldDB" id="A0A380N034"/>
<sequence>MGAADMVPGVSGGTIAFIAGIYERWITALSHFDTKALSYLRKIQIKTFWQYIDGYFLLSLLSGIATAIFTLAHLLRLWLTNYPIYIWAFFFGLILASIFFLGKKVYWKGSAWFSATIGAILSTFIALMPTANPEHINLSYYFFCGAFATIAMILPGISGAFILVLLGAYSNILEAINNFNILILSIFALGAIFGLLSFSKLLHYLFKNYHNLTVATMTGFIAGSLIKVWPWKIGGINTLPFSTSQSPLSTSIPLIIIGFLFIFILEIIAKHTLHSKE</sequence>